<dbReference type="EMBL" id="VLNT01000009">
    <property type="protein sequence ID" value="TSD62421.1"/>
    <property type="molecule type" value="Genomic_DNA"/>
</dbReference>
<dbReference type="Proteomes" id="UP000316988">
    <property type="component" value="Unassembled WGS sequence"/>
</dbReference>
<comment type="caution">
    <text evidence="2">The sequence shown here is derived from an EMBL/GenBank/DDBJ whole genome shotgun (WGS) entry which is preliminary data.</text>
</comment>
<sequence>MALPQVVVTVADTGALTVSVDGVPFDPPEGGRSWTRTTFGDLLDAITRDRHVPVRIEVRETDGTVFTDLVQASRGTAAKEPGPPDGEPQPQQAAGGVEQVEVVGEGFRAGEQVLVAVVIDAVHAGPDGKARAALAPARIEPANQVVLVGQLSGTMRTRRVG</sequence>
<reference evidence="2 3" key="1">
    <citation type="submission" date="2019-07" db="EMBL/GenBank/DDBJ databases">
        <authorList>
            <person name="Zhao L.H."/>
        </authorList>
    </citation>
    <scope>NUCLEOTIDE SEQUENCE [LARGE SCALE GENOMIC DNA]</scope>
    <source>
        <strain evidence="2 3">Co35</strain>
    </source>
</reference>
<feature type="region of interest" description="Disordered" evidence="1">
    <location>
        <begin position="73"/>
        <end position="96"/>
    </location>
</feature>
<dbReference type="AlphaFoldDB" id="A0A554S7V6"/>
<protein>
    <submittedName>
        <fullName evidence="2">Uncharacterized protein</fullName>
    </submittedName>
</protein>
<keyword evidence="3" id="KW-1185">Reference proteome</keyword>
<dbReference type="RefSeq" id="WP_143913855.1">
    <property type="nucleotide sequence ID" value="NZ_VLNT01000009.1"/>
</dbReference>
<proteinExistence type="predicted"/>
<gene>
    <name evidence="2" type="ORF">FNM00_12405</name>
</gene>
<evidence type="ECO:0000313" key="2">
    <source>
        <dbReference type="EMBL" id="TSD62421.1"/>
    </source>
</evidence>
<evidence type="ECO:0000256" key="1">
    <source>
        <dbReference type="SAM" id="MobiDB-lite"/>
    </source>
</evidence>
<organism evidence="2 3">
    <name type="scientific">Aeromicrobium piscarium</name>
    <dbReference type="NCBI Taxonomy" id="2590901"/>
    <lineage>
        <taxon>Bacteria</taxon>
        <taxon>Bacillati</taxon>
        <taxon>Actinomycetota</taxon>
        <taxon>Actinomycetes</taxon>
        <taxon>Propionibacteriales</taxon>
        <taxon>Nocardioidaceae</taxon>
        <taxon>Aeromicrobium</taxon>
    </lineage>
</organism>
<evidence type="ECO:0000313" key="3">
    <source>
        <dbReference type="Proteomes" id="UP000316988"/>
    </source>
</evidence>
<dbReference type="OrthoDB" id="4774250at2"/>
<name>A0A554S7V6_9ACTN</name>
<accession>A0A554S7V6</accession>